<name>Q4LA57_STAHJ</name>
<organism evidence="3 4">
    <name type="scientific">Staphylococcus haemolyticus (strain JCSC1435)</name>
    <dbReference type="NCBI Taxonomy" id="279808"/>
    <lineage>
        <taxon>Bacteria</taxon>
        <taxon>Bacillati</taxon>
        <taxon>Bacillota</taxon>
        <taxon>Bacilli</taxon>
        <taxon>Bacillales</taxon>
        <taxon>Staphylococcaceae</taxon>
        <taxon>Staphylococcus</taxon>
    </lineage>
</organism>
<dbReference type="PANTHER" id="PTHR24321">
    <property type="entry name" value="DEHYDROGENASES, SHORT CHAIN"/>
    <property type="match status" value="1"/>
</dbReference>
<reference evidence="3 4" key="1">
    <citation type="journal article" date="2005" name="J. Bacteriol.">
        <title>Whole-genome sequencing of Staphylococcus haemolyticus uncovers the extreme plasticity of its genome and the evolution of human-colonizing staphylococcal species.</title>
        <authorList>
            <person name="Takeuchi F."/>
            <person name="Watanabe S."/>
            <person name="Baba T."/>
            <person name="Yuzawa H."/>
            <person name="Ito T."/>
            <person name="Morimoto Y."/>
            <person name="Kuroda M."/>
            <person name="Cui L."/>
            <person name="Takahashi M."/>
            <person name="Ankai A."/>
            <person name="Baba S."/>
            <person name="Fukui S."/>
            <person name="Lee J.C."/>
            <person name="Hiramatsu K."/>
        </authorList>
    </citation>
    <scope>NUCLEOTIDE SEQUENCE [LARGE SCALE GENOMIC DNA]</scope>
    <source>
        <strain evidence="3 4">JCSC1435</strain>
    </source>
</reference>
<dbReference type="HOGENOM" id="CLU_010194_47_12_9"/>
<dbReference type="InterPro" id="IPR002347">
    <property type="entry name" value="SDR_fam"/>
</dbReference>
<dbReference type="SUPFAM" id="SSF51735">
    <property type="entry name" value="NAD(P)-binding Rossmann-fold domains"/>
    <property type="match status" value="1"/>
</dbReference>
<evidence type="ECO:0000256" key="1">
    <source>
        <dbReference type="ARBA" id="ARBA00006484"/>
    </source>
</evidence>
<evidence type="ECO:0000313" key="3">
    <source>
        <dbReference type="EMBL" id="BAE03468.1"/>
    </source>
</evidence>
<comment type="similarity">
    <text evidence="1">Belongs to the short-chain dehydrogenases/reductases (SDR) family.</text>
</comment>
<dbReference type="EMBL" id="AP006716">
    <property type="protein sequence ID" value="BAE03468.1"/>
    <property type="molecule type" value="Genomic_DNA"/>
</dbReference>
<proteinExistence type="inferred from homology"/>
<dbReference type="PRINTS" id="PR00081">
    <property type="entry name" value="GDHRDH"/>
</dbReference>
<dbReference type="Gene3D" id="3.40.50.720">
    <property type="entry name" value="NAD(P)-binding Rossmann-like Domain"/>
    <property type="match status" value="1"/>
</dbReference>
<dbReference type="KEGG" id="sha:SH0159"/>
<dbReference type="AlphaFoldDB" id="Q4LA57"/>
<sequence>MGPYIAAKHAVIGMTKSAVFDHATDGVRINAVAPGLTETDMTKAWKDDDEKWQQMISGVAMAKAAQPDDIADIVLFLSSDSAKFMIAQVYLVDGGQTAH</sequence>
<dbReference type="eggNOG" id="COG1028">
    <property type="taxonomic scope" value="Bacteria"/>
</dbReference>
<dbReference type="InterPro" id="IPR036291">
    <property type="entry name" value="NAD(P)-bd_dom_sf"/>
</dbReference>
<dbReference type="Proteomes" id="UP000000543">
    <property type="component" value="Chromosome"/>
</dbReference>
<protein>
    <submittedName>
        <fullName evidence="3">Uncharacterized protein</fullName>
    </submittedName>
</protein>
<keyword evidence="2" id="KW-0560">Oxidoreductase</keyword>
<accession>Q4LA57</accession>
<evidence type="ECO:0000256" key="2">
    <source>
        <dbReference type="ARBA" id="ARBA00023002"/>
    </source>
</evidence>
<dbReference type="GO" id="GO:0016491">
    <property type="term" value="F:oxidoreductase activity"/>
    <property type="evidence" value="ECO:0007669"/>
    <property type="project" value="UniProtKB-KW"/>
</dbReference>
<gene>
    <name evidence="3" type="ordered locus">SH0159</name>
</gene>
<dbReference type="Pfam" id="PF13561">
    <property type="entry name" value="adh_short_C2"/>
    <property type="match status" value="1"/>
</dbReference>
<dbReference type="PANTHER" id="PTHR24321:SF8">
    <property type="entry name" value="ESTRADIOL 17-BETA-DEHYDROGENASE 8-RELATED"/>
    <property type="match status" value="1"/>
</dbReference>
<evidence type="ECO:0000313" key="4">
    <source>
        <dbReference type="Proteomes" id="UP000000543"/>
    </source>
</evidence>